<name>S0P430_9ENTE</name>
<organism evidence="1 2">
    <name type="scientific">Enterococcus sulfureus ATCC 49903</name>
    <dbReference type="NCBI Taxonomy" id="1140003"/>
    <lineage>
        <taxon>Bacteria</taxon>
        <taxon>Bacillati</taxon>
        <taxon>Bacillota</taxon>
        <taxon>Bacilli</taxon>
        <taxon>Lactobacillales</taxon>
        <taxon>Enterococcaceae</taxon>
        <taxon>Enterococcus</taxon>
    </lineage>
</organism>
<keyword evidence="2" id="KW-1185">Reference proteome</keyword>
<dbReference type="AlphaFoldDB" id="S0P430"/>
<accession>S0P430</accession>
<evidence type="ECO:0000313" key="2">
    <source>
        <dbReference type="Proteomes" id="UP000015961"/>
    </source>
</evidence>
<reference evidence="1 2" key="1">
    <citation type="submission" date="2013-03" db="EMBL/GenBank/DDBJ databases">
        <title>The Genome Sequence of Enterococcus sulfureus ATCC_49903 (PacBio/Illumina hybrid assembly).</title>
        <authorList>
            <consortium name="The Broad Institute Genomics Platform"/>
            <consortium name="The Broad Institute Genome Sequencing Center for Infectious Disease"/>
            <person name="Earl A."/>
            <person name="Russ C."/>
            <person name="Gilmore M."/>
            <person name="Surin D."/>
            <person name="Walker B."/>
            <person name="Young S."/>
            <person name="Zeng Q."/>
            <person name="Gargeya S."/>
            <person name="Fitzgerald M."/>
            <person name="Haas B."/>
            <person name="Abouelleil A."/>
            <person name="Allen A.W."/>
            <person name="Alvarado L."/>
            <person name="Arachchi H.M."/>
            <person name="Berlin A.M."/>
            <person name="Chapman S.B."/>
            <person name="Gainer-Dewar J."/>
            <person name="Goldberg J."/>
            <person name="Griggs A."/>
            <person name="Gujja S."/>
            <person name="Hansen M."/>
            <person name="Howarth C."/>
            <person name="Imamovic A."/>
            <person name="Ireland A."/>
            <person name="Larimer J."/>
            <person name="McCowan C."/>
            <person name="Murphy C."/>
            <person name="Pearson M."/>
            <person name="Poon T.W."/>
            <person name="Priest M."/>
            <person name="Roberts A."/>
            <person name="Saif S."/>
            <person name="Shea T."/>
            <person name="Sisk P."/>
            <person name="Sykes S."/>
            <person name="Wortman J."/>
            <person name="Nusbaum C."/>
            <person name="Birren B."/>
        </authorList>
    </citation>
    <scope>NUCLEOTIDE SEQUENCE [LARGE SCALE GENOMIC DNA]</scope>
    <source>
        <strain evidence="1 2">ATCC 49903</strain>
    </source>
</reference>
<sequence>MNLYTMRTQKKKLEQLLKKRERQKAKPVFITDREAREFDFDSLPSDTVIIIDDILEEENGYDNN</sequence>
<dbReference type="PATRIC" id="fig|1140003.3.peg.1344"/>
<dbReference type="STRING" id="1140003.OMY_01390"/>
<proteinExistence type="predicted"/>
<dbReference type="EMBL" id="ASWO01000005">
    <property type="protein sequence ID" value="EOT83568.1"/>
    <property type="molecule type" value="Genomic_DNA"/>
</dbReference>
<dbReference type="RefSeq" id="WP_016185838.1">
    <property type="nucleotide sequence ID" value="NZ_ASWO01000005.1"/>
</dbReference>
<dbReference type="Proteomes" id="UP000015961">
    <property type="component" value="Unassembled WGS sequence"/>
</dbReference>
<evidence type="ECO:0000313" key="1">
    <source>
        <dbReference type="EMBL" id="EOT83568.1"/>
    </source>
</evidence>
<gene>
    <name evidence="1" type="ORF">I573_01290</name>
</gene>
<protein>
    <submittedName>
        <fullName evidence="1">Uncharacterized protein</fullName>
    </submittedName>
</protein>
<comment type="caution">
    <text evidence="1">The sequence shown here is derived from an EMBL/GenBank/DDBJ whole genome shotgun (WGS) entry which is preliminary data.</text>
</comment>